<keyword evidence="2" id="KW-0813">Transport</keyword>
<evidence type="ECO:0000313" key="7">
    <source>
        <dbReference type="EMBL" id="TIB15402.1"/>
    </source>
</evidence>
<feature type="compositionally biased region" description="Low complexity" evidence="5">
    <location>
        <begin position="31"/>
        <end position="51"/>
    </location>
</feature>
<dbReference type="GO" id="GO:0017056">
    <property type="term" value="F:structural constituent of nuclear pore"/>
    <property type="evidence" value="ECO:0007669"/>
    <property type="project" value="TreeGrafter"/>
</dbReference>
<accession>A0A4T0HLB1</accession>
<feature type="compositionally biased region" description="Polar residues" evidence="5">
    <location>
        <begin position="85"/>
        <end position="97"/>
    </location>
</feature>
<organism evidence="7 8">
    <name type="scientific">Wallemia ichthyophaga</name>
    <dbReference type="NCBI Taxonomy" id="245174"/>
    <lineage>
        <taxon>Eukaryota</taxon>
        <taxon>Fungi</taxon>
        <taxon>Dikarya</taxon>
        <taxon>Basidiomycota</taxon>
        <taxon>Wallemiomycotina</taxon>
        <taxon>Wallemiomycetes</taxon>
        <taxon>Wallemiales</taxon>
        <taxon>Wallemiaceae</taxon>
        <taxon>Wallemia</taxon>
    </lineage>
</organism>
<dbReference type="PANTHER" id="PTHR13000">
    <property type="entry name" value="NUCLEOPORIN P54"/>
    <property type="match status" value="1"/>
</dbReference>
<dbReference type="InterPro" id="IPR025574">
    <property type="entry name" value="Nucleoporin_FG_rpt"/>
</dbReference>
<dbReference type="Pfam" id="PF13874">
    <property type="entry name" value="Nup54"/>
    <property type="match status" value="1"/>
</dbReference>
<feature type="compositionally biased region" description="Polar residues" evidence="5">
    <location>
        <begin position="214"/>
        <end position="236"/>
    </location>
</feature>
<comment type="subcellular location">
    <subcellularLocation>
        <location evidence="1">Nucleus</location>
        <location evidence="1">Nuclear pore complex</location>
    </subcellularLocation>
</comment>
<comment type="caution">
    <text evidence="7">The sequence shown here is derived from an EMBL/GenBank/DDBJ whole genome shotgun (WGS) entry which is preliminary data.</text>
</comment>
<proteinExistence type="predicted"/>
<dbReference type="InterPro" id="IPR024864">
    <property type="entry name" value="Nup54/Nup57/Nup44"/>
</dbReference>
<dbReference type="GO" id="GO:0036228">
    <property type="term" value="P:protein localization to nuclear inner membrane"/>
    <property type="evidence" value="ECO:0007669"/>
    <property type="project" value="TreeGrafter"/>
</dbReference>
<feature type="domain" description="Nucleoporin Nup54 alpha-helical" evidence="6">
    <location>
        <begin position="314"/>
        <end position="447"/>
    </location>
</feature>
<gene>
    <name evidence="7" type="ORF">E3P90_00868</name>
</gene>
<feature type="compositionally biased region" description="Low complexity" evidence="5">
    <location>
        <begin position="121"/>
        <end position="130"/>
    </location>
</feature>
<dbReference type="EMBL" id="SPOF01000007">
    <property type="protein sequence ID" value="TIB15402.1"/>
    <property type="molecule type" value="Genomic_DNA"/>
</dbReference>
<keyword evidence="3" id="KW-0653">Protein transport</keyword>
<dbReference type="GO" id="GO:0006607">
    <property type="term" value="P:NLS-bearing protein import into nucleus"/>
    <property type="evidence" value="ECO:0007669"/>
    <property type="project" value="TreeGrafter"/>
</dbReference>
<dbReference type="GO" id="GO:0006999">
    <property type="term" value="P:nuclear pore organization"/>
    <property type="evidence" value="ECO:0007669"/>
    <property type="project" value="TreeGrafter"/>
</dbReference>
<feature type="compositionally biased region" description="Gly residues" evidence="5">
    <location>
        <begin position="1"/>
        <end position="14"/>
    </location>
</feature>
<keyword evidence="4" id="KW-0539">Nucleus</keyword>
<feature type="compositionally biased region" description="Low complexity" evidence="5">
    <location>
        <begin position="138"/>
        <end position="164"/>
    </location>
</feature>
<name>A0A4T0HLB1_WALIC</name>
<evidence type="ECO:0000256" key="1">
    <source>
        <dbReference type="ARBA" id="ARBA00004567"/>
    </source>
</evidence>
<feature type="region of interest" description="Disordered" evidence="5">
    <location>
        <begin position="1"/>
        <end position="267"/>
    </location>
</feature>
<keyword evidence="3" id="KW-0509">mRNA transport</keyword>
<dbReference type="Pfam" id="PF13634">
    <property type="entry name" value="Nucleoporin_FG"/>
    <property type="match status" value="2"/>
</dbReference>
<reference evidence="7 8" key="1">
    <citation type="submission" date="2019-03" db="EMBL/GenBank/DDBJ databases">
        <title>Sequencing 23 genomes of Wallemia ichthyophaga.</title>
        <authorList>
            <person name="Gostincar C."/>
        </authorList>
    </citation>
    <scope>NUCLEOTIDE SEQUENCE [LARGE SCALE GENOMIC DNA]</scope>
    <source>
        <strain evidence="7 8">EXF-8621</strain>
    </source>
</reference>
<protein>
    <recommendedName>
        <fullName evidence="6">Nucleoporin Nup54 alpha-helical domain-containing protein</fullName>
    </recommendedName>
</protein>
<feature type="compositionally biased region" description="Low complexity" evidence="5">
    <location>
        <begin position="237"/>
        <end position="258"/>
    </location>
</feature>
<dbReference type="PANTHER" id="PTHR13000:SF0">
    <property type="entry name" value="NUCLEOPORIN P54"/>
    <property type="match status" value="1"/>
</dbReference>
<evidence type="ECO:0000259" key="6">
    <source>
        <dbReference type="Pfam" id="PF13874"/>
    </source>
</evidence>
<sequence length="517" mass="53896">MSFGGFSFGGGAAAGAGSSQPNQPTGGGLFGQSAQQPAGAQPAAPQPATGSGLFGSTAPKPEAGGGLFGQQSSAPTAPSGGLFGQPSQQPSSLFSNTQNTQNSAQPGQQQQQQSGGGLFGASGANSANNGNTGGGLFGSTQQQQQQPSSGGLFGGTQQQQQQPQAGGGGLFGSTQQQQPSGGGLFGQKPAAPSGGLGGLFGQSQPQQAGGGLFGQSQPPAQGSLFGQAQPQSSLFGQSQAQTQPQQPQQLQQSTLSQSVGRPPQSSNKDIAAVIEEIKNAWDPNHPSCAFQLYFYNLVPPEQVSQYGRPAIVKNDKSWARAVSENPDPTRLVPAPAFSLDDVQKRAIAQGKQATAHLVRLSELQEKLRKMLLNTSLDHSPRLQRAAVMHAQLSARILKIVKRLHLLLPNLRASGIKLEEEKLGTEYEHINNTIQKARIGGRVNESWALVGALKSRKEEGTASKSAGWQVVDDDGMMELSDILRNQQTGLSHLTNTLQKIETDLNVVRSGFGLESLTI</sequence>
<feature type="compositionally biased region" description="Low complexity" evidence="5">
    <location>
        <begin position="98"/>
        <end position="113"/>
    </location>
</feature>
<dbReference type="InterPro" id="IPR025712">
    <property type="entry name" value="Nup54_alpha-helical_dom"/>
</dbReference>
<keyword evidence="3" id="KW-0906">Nuclear pore complex</keyword>
<evidence type="ECO:0000256" key="5">
    <source>
        <dbReference type="SAM" id="MobiDB-lite"/>
    </source>
</evidence>
<evidence type="ECO:0000256" key="2">
    <source>
        <dbReference type="ARBA" id="ARBA00022448"/>
    </source>
</evidence>
<dbReference type="Proteomes" id="UP000306954">
    <property type="component" value="Unassembled WGS sequence"/>
</dbReference>
<evidence type="ECO:0000256" key="3">
    <source>
        <dbReference type="ARBA" id="ARBA00023132"/>
    </source>
</evidence>
<dbReference type="GO" id="GO:0044613">
    <property type="term" value="C:nuclear pore central transport channel"/>
    <property type="evidence" value="ECO:0007669"/>
    <property type="project" value="TreeGrafter"/>
</dbReference>
<evidence type="ECO:0000256" key="4">
    <source>
        <dbReference type="ARBA" id="ARBA00023242"/>
    </source>
</evidence>
<evidence type="ECO:0000313" key="8">
    <source>
        <dbReference type="Proteomes" id="UP000306954"/>
    </source>
</evidence>
<dbReference type="AlphaFoldDB" id="A0A4T0HLB1"/>
<keyword evidence="3" id="KW-0811">Translocation</keyword>